<evidence type="ECO:0000313" key="3">
    <source>
        <dbReference type="EMBL" id="BCD99731.1"/>
    </source>
</evidence>
<dbReference type="Proteomes" id="UP001320119">
    <property type="component" value="Chromosome"/>
</dbReference>
<dbReference type="AlphaFoldDB" id="A0AAN1WLC9"/>
<dbReference type="EMBL" id="AP023086">
    <property type="protein sequence ID" value="BCD99731.1"/>
    <property type="molecule type" value="Genomic_DNA"/>
</dbReference>
<keyword evidence="1" id="KW-1133">Transmembrane helix</keyword>
<feature type="transmembrane region" description="Helical" evidence="1">
    <location>
        <begin position="61"/>
        <end position="79"/>
    </location>
</feature>
<evidence type="ECO:0000256" key="1">
    <source>
        <dbReference type="SAM" id="Phobius"/>
    </source>
</evidence>
<feature type="transmembrane region" description="Helical" evidence="1">
    <location>
        <begin position="228"/>
        <end position="250"/>
    </location>
</feature>
<proteinExistence type="predicted"/>
<feature type="transmembrane region" description="Helical" evidence="1">
    <location>
        <begin position="22"/>
        <end position="41"/>
    </location>
</feature>
<feature type="transmembrane region" description="Helical" evidence="1">
    <location>
        <begin position="180"/>
        <end position="208"/>
    </location>
</feature>
<sequence length="259" mass="27928">MIKAIAKKHWEKLAKLGYGSRGLMYLMIGGLALMAALGLGGKTTNSKGAIEILLSQPFGQIYLAVLIIGLMGYVGWRAFQAIADTDNHGMNVKALAIRAGLLASAISHTLLTIWAIKLILGASSNDNNNLGEWLSSEESLVFLAGVGVILLAVGTAHIFKGWKARFDKYMDVPTAQRIWVIPLCRIGLLARGAAWIILGVLFLQSALATQKNNMKGIDDVFTLLSQNYAGAWLLSAMAVGLCAFGCYSVLEGFYRRIHA</sequence>
<dbReference type="KEGG" id="marq:MARGE09_P3933"/>
<feature type="domain" description="DUF1206" evidence="2">
    <location>
        <begin position="16"/>
        <end position="83"/>
    </location>
</feature>
<evidence type="ECO:0000259" key="2">
    <source>
        <dbReference type="Pfam" id="PF06724"/>
    </source>
</evidence>
<reference evidence="3 4" key="1">
    <citation type="journal article" date="2022" name="IScience">
        <title>An ultrasensitive nanofiber-based assay for enzymatic hydrolysis and deep-sea microbial degradation of cellulose.</title>
        <authorList>
            <person name="Tsudome M."/>
            <person name="Tachioka M."/>
            <person name="Miyazaki M."/>
            <person name="Uchimura K."/>
            <person name="Tsuda M."/>
            <person name="Takaki Y."/>
            <person name="Deguchi S."/>
        </authorList>
    </citation>
    <scope>NUCLEOTIDE SEQUENCE [LARGE SCALE GENOMIC DNA]</scope>
    <source>
        <strain evidence="3 4">GE09</strain>
    </source>
</reference>
<dbReference type="InterPro" id="IPR009597">
    <property type="entry name" value="DUF1206"/>
</dbReference>
<dbReference type="RefSeq" id="WP_236984999.1">
    <property type="nucleotide sequence ID" value="NZ_AP023086.1"/>
</dbReference>
<gene>
    <name evidence="3" type="ORF">MARGE09_P3933</name>
</gene>
<organism evidence="3 4">
    <name type="scientific">Marinagarivorans cellulosilyticus</name>
    <dbReference type="NCBI Taxonomy" id="2721545"/>
    <lineage>
        <taxon>Bacteria</taxon>
        <taxon>Pseudomonadati</taxon>
        <taxon>Pseudomonadota</taxon>
        <taxon>Gammaproteobacteria</taxon>
        <taxon>Cellvibrionales</taxon>
        <taxon>Cellvibrionaceae</taxon>
        <taxon>Marinagarivorans</taxon>
    </lineage>
</organism>
<accession>A0AAN1WLC9</accession>
<dbReference type="Pfam" id="PF06724">
    <property type="entry name" value="DUF1206"/>
    <property type="match status" value="2"/>
</dbReference>
<keyword evidence="1" id="KW-0812">Transmembrane</keyword>
<feature type="transmembrane region" description="Helical" evidence="1">
    <location>
        <begin position="140"/>
        <end position="159"/>
    </location>
</feature>
<feature type="domain" description="DUF1206" evidence="2">
    <location>
        <begin position="186"/>
        <end position="255"/>
    </location>
</feature>
<keyword evidence="4" id="KW-1185">Reference proteome</keyword>
<name>A0AAN1WLC9_9GAMM</name>
<protein>
    <recommendedName>
        <fullName evidence="2">DUF1206 domain-containing protein</fullName>
    </recommendedName>
</protein>
<keyword evidence="1" id="KW-0472">Membrane</keyword>
<feature type="transmembrane region" description="Helical" evidence="1">
    <location>
        <begin position="99"/>
        <end position="120"/>
    </location>
</feature>
<evidence type="ECO:0000313" key="4">
    <source>
        <dbReference type="Proteomes" id="UP001320119"/>
    </source>
</evidence>